<proteinExistence type="inferred from homology"/>
<dbReference type="SUPFAM" id="SSF53300">
    <property type="entry name" value="vWA-like"/>
    <property type="match status" value="1"/>
</dbReference>
<dbReference type="GO" id="GO:0030127">
    <property type="term" value="C:COPII vesicle coat"/>
    <property type="evidence" value="ECO:0007669"/>
    <property type="project" value="InterPro"/>
</dbReference>
<evidence type="ECO:0000313" key="8">
    <source>
        <dbReference type="EMBL" id="EPB66426.1"/>
    </source>
</evidence>
<name>A0A0D6L9Q6_9BILA</name>
<feature type="region of interest" description="Disordered" evidence="4">
    <location>
        <begin position="20"/>
        <end position="143"/>
    </location>
</feature>
<dbReference type="GO" id="GO:0008270">
    <property type="term" value="F:zinc ion binding"/>
    <property type="evidence" value="ECO:0007669"/>
    <property type="project" value="InterPro"/>
</dbReference>
<evidence type="ECO:0000256" key="3">
    <source>
        <dbReference type="ARBA" id="ARBA00023034"/>
    </source>
</evidence>
<organism evidence="8 9">
    <name type="scientific">Ancylostoma ceylanicum</name>
    <dbReference type="NCBI Taxonomy" id="53326"/>
    <lineage>
        <taxon>Eukaryota</taxon>
        <taxon>Metazoa</taxon>
        <taxon>Ecdysozoa</taxon>
        <taxon>Nematoda</taxon>
        <taxon>Chromadorea</taxon>
        <taxon>Rhabditida</taxon>
        <taxon>Rhabditina</taxon>
        <taxon>Rhabditomorpha</taxon>
        <taxon>Strongyloidea</taxon>
        <taxon>Ancylostomatidae</taxon>
        <taxon>Ancylostomatinae</taxon>
        <taxon>Ancylostoma</taxon>
    </lineage>
</organism>
<dbReference type="InterPro" id="IPR036174">
    <property type="entry name" value="Znf_Sec23_Sec24_sf"/>
</dbReference>
<dbReference type="InterPro" id="IPR006896">
    <property type="entry name" value="Sec23/24_trunk_dom"/>
</dbReference>
<dbReference type="Pfam" id="PF08033">
    <property type="entry name" value="Sec23_BS"/>
    <property type="match status" value="1"/>
</dbReference>
<dbReference type="Gene3D" id="2.30.30.380">
    <property type="entry name" value="Zn-finger domain of Sec23/24"/>
    <property type="match status" value="1"/>
</dbReference>
<evidence type="ECO:0000256" key="2">
    <source>
        <dbReference type="ARBA" id="ARBA00008334"/>
    </source>
</evidence>
<dbReference type="GO" id="GO:0000139">
    <property type="term" value="C:Golgi membrane"/>
    <property type="evidence" value="ECO:0007669"/>
    <property type="project" value="UniProtKB-SubCell"/>
</dbReference>
<dbReference type="PANTHER" id="PTHR13803:SF39">
    <property type="entry name" value="SECRETORY 24AB, ISOFORM A"/>
    <property type="match status" value="1"/>
</dbReference>
<feature type="domain" description="Sec23/Sec24 trunk" evidence="6">
    <location>
        <begin position="369"/>
        <end position="546"/>
    </location>
</feature>
<dbReference type="InterPro" id="IPR050550">
    <property type="entry name" value="SEC23_SEC24_subfamily"/>
</dbReference>
<reference evidence="8 9" key="1">
    <citation type="submission" date="2013-05" db="EMBL/GenBank/DDBJ databases">
        <title>Draft genome of the parasitic nematode Anyclostoma ceylanicum.</title>
        <authorList>
            <person name="Mitreva M."/>
        </authorList>
    </citation>
    <scope>NUCLEOTIDE SEQUENCE [LARGE SCALE GENOMIC DNA]</scope>
</reference>
<comment type="similarity">
    <text evidence="2">Belongs to the SEC23/SEC24 family. SEC24 subfamily.</text>
</comment>
<feature type="compositionally biased region" description="Pro residues" evidence="4">
    <location>
        <begin position="134"/>
        <end position="143"/>
    </location>
</feature>
<dbReference type="Pfam" id="PF04811">
    <property type="entry name" value="Sec23_trunk"/>
    <property type="match status" value="1"/>
</dbReference>
<dbReference type="Proteomes" id="UP000054495">
    <property type="component" value="Unassembled WGS sequence"/>
</dbReference>
<comment type="subcellular location">
    <subcellularLocation>
        <location evidence="1">Golgi apparatus membrane</location>
    </subcellularLocation>
</comment>
<evidence type="ECO:0000259" key="6">
    <source>
        <dbReference type="Pfam" id="PF04811"/>
    </source>
</evidence>
<evidence type="ECO:0000256" key="1">
    <source>
        <dbReference type="ARBA" id="ARBA00004394"/>
    </source>
</evidence>
<protein>
    <submittedName>
        <fullName evidence="8">Sec23/Sec24 trunk domain protein</fullName>
    </submittedName>
</protein>
<feature type="domain" description="Sec23/Sec24 beta-sandwich" evidence="7">
    <location>
        <begin position="562"/>
        <end position="606"/>
    </location>
</feature>
<dbReference type="Gene3D" id="3.40.50.410">
    <property type="entry name" value="von Willebrand factor, type A domain"/>
    <property type="match status" value="1"/>
</dbReference>
<dbReference type="EMBL" id="KE126153">
    <property type="protein sequence ID" value="EPB66426.1"/>
    <property type="molecule type" value="Genomic_DNA"/>
</dbReference>
<dbReference type="Gene3D" id="2.60.40.1670">
    <property type="entry name" value="beta-sandwich domain of Sec23/24"/>
    <property type="match status" value="1"/>
</dbReference>
<evidence type="ECO:0000256" key="4">
    <source>
        <dbReference type="SAM" id="MobiDB-lite"/>
    </source>
</evidence>
<dbReference type="AlphaFoldDB" id="A0A0D6L9Q6"/>
<sequence>MQYLLNTEEIVVKSGVVRANPFQPPPGVTQFPSPPSLPQQSQAVNGLPQESAFPSAPSHSGVNGPSSAFKPYGNPPAPAFPAKLPAFPQPPQRPDQHAPYQVAGAPPPINQRSSLNPTPTPINPINHSSSLNPSPFPAPVPPIPPIQSKSYNSTPMHATQSTPMSSFPPNINQVQQSFSQMNMTPVGAMPQPTHPTWGGSYQNDSRMAAAPGYSSDLVDLMGERNILQLGFDDIEYCLPHNMANNQARVDPSVFRCTLTMVPQNEELLKKSRLPFGLTLHPFRDMKNLNIIQTSTIVRCRYCRTYINPYVYLPDSRHWKCNLCNRNNDLPDDFCWDPNTKSFGDPVNRPEIKHPTVEFIAPNEYMLRPPQPAVYVFVLDVSAAAIEAGYLFALSEQLLINLDQLPGDDRTQVAFVAVDSMVHFYQFSSGSRRLPKELIVDEVDGSHPFLFGPKNAIRSFVEKLPVLFEKASSSSNCLGSALKIVHELIAEIGGRITVFQATLPNIGPGCLKPREDPNQRAGTDVQNLVPATDFYKTLALECTGHQVKRFEKIFARYLTRKIGFEAVLRIRCSRGLSLSTFYGNFFVRSTDLLALANVNPDSAIAVQGCGNQLDKEMHFRTIECSTLWDGSPAAFGIETLFLVVVGTIWDVRMYKQLHAYSLAFGLSHVAVSQRLAVACAIGNTVQARR</sequence>
<evidence type="ECO:0000313" key="9">
    <source>
        <dbReference type="Proteomes" id="UP000054495"/>
    </source>
</evidence>
<evidence type="ECO:0000259" key="5">
    <source>
        <dbReference type="Pfam" id="PF04810"/>
    </source>
</evidence>
<dbReference type="GO" id="GO:0000149">
    <property type="term" value="F:SNARE binding"/>
    <property type="evidence" value="ECO:0007669"/>
    <property type="project" value="TreeGrafter"/>
</dbReference>
<dbReference type="GO" id="GO:0070971">
    <property type="term" value="C:endoplasmic reticulum exit site"/>
    <property type="evidence" value="ECO:0007669"/>
    <property type="project" value="TreeGrafter"/>
</dbReference>
<accession>A0A0D6L9Q6</accession>
<dbReference type="InterPro" id="IPR036465">
    <property type="entry name" value="vWFA_dom_sf"/>
</dbReference>
<gene>
    <name evidence="8" type="ORF">ANCCEY_14483</name>
</gene>
<feature type="compositionally biased region" description="Polar residues" evidence="4">
    <location>
        <begin position="57"/>
        <end position="66"/>
    </location>
</feature>
<keyword evidence="3" id="KW-0333">Golgi apparatus</keyword>
<dbReference type="Pfam" id="PF04810">
    <property type="entry name" value="zf-Sec23_Sec24"/>
    <property type="match status" value="1"/>
</dbReference>
<dbReference type="GO" id="GO:0006886">
    <property type="term" value="P:intracellular protein transport"/>
    <property type="evidence" value="ECO:0007669"/>
    <property type="project" value="InterPro"/>
</dbReference>
<dbReference type="GO" id="GO:0090110">
    <property type="term" value="P:COPII-coated vesicle cargo loading"/>
    <property type="evidence" value="ECO:0007669"/>
    <property type="project" value="TreeGrafter"/>
</dbReference>
<dbReference type="PANTHER" id="PTHR13803">
    <property type="entry name" value="SEC24-RELATED PROTEIN"/>
    <property type="match status" value="1"/>
</dbReference>
<evidence type="ECO:0000259" key="7">
    <source>
        <dbReference type="Pfam" id="PF08033"/>
    </source>
</evidence>
<dbReference type="InterPro" id="IPR006895">
    <property type="entry name" value="Znf_Sec23_Sec24"/>
</dbReference>
<feature type="domain" description="Zinc finger Sec23/Sec24-type" evidence="5">
    <location>
        <begin position="296"/>
        <end position="332"/>
    </location>
</feature>
<keyword evidence="9" id="KW-1185">Reference proteome</keyword>
<feature type="compositionally biased region" description="Pro residues" evidence="4">
    <location>
        <begin position="22"/>
        <end position="37"/>
    </location>
</feature>
<dbReference type="InterPro" id="IPR012990">
    <property type="entry name" value="Beta-sandwich_Sec23_24"/>
</dbReference>
<dbReference type="SUPFAM" id="SSF81995">
    <property type="entry name" value="beta-sandwich domain of Sec23/24"/>
    <property type="match status" value="1"/>
</dbReference>
<dbReference type="SUPFAM" id="SSF82919">
    <property type="entry name" value="Zn-finger domain of Sec23/24"/>
    <property type="match status" value="1"/>
</dbReference>